<dbReference type="InterPro" id="IPR001867">
    <property type="entry name" value="OmpR/PhoB-type_DNA-bd"/>
</dbReference>
<reference evidence="10 11" key="1">
    <citation type="submission" date="2017-02" db="EMBL/GenBank/DDBJ databases">
        <title>Paraburkholderia sophoroidis sp. nov. and Paraburkholderia steynii sp. nov. rhizobial symbionts of the fynbos legume Hypocalyptus sophoroides.</title>
        <authorList>
            <person name="Steenkamp E.T."/>
            <person name="Beukes C.W."/>
            <person name="Van Zyl E."/>
            <person name="Avontuur J."/>
            <person name="Chan W.Y."/>
            <person name="Hassen A."/>
            <person name="Palmer M."/>
            <person name="Mthombeni L."/>
            <person name="Phalane F."/>
            <person name="Sereme K."/>
            <person name="Venter S.N."/>
        </authorList>
    </citation>
    <scope>NUCLEOTIDE SEQUENCE [LARGE SCALE GENOMIC DNA]</scope>
    <source>
        <strain evidence="10 11">HC1.1ba</strain>
    </source>
</reference>
<dbReference type="AlphaFoldDB" id="A0A4R0XAN5"/>
<feature type="DNA-binding region" description="OmpR/PhoB-type" evidence="7">
    <location>
        <begin position="124"/>
        <end position="218"/>
    </location>
</feature>
<feature type="domain" description="OmpR/PhoB-type" evidence="9">
    <location>
        <begin position="124"/>
        <end position="218"/>
    </location>
</feature>
<dbReference type="PROSITE" id="PS51755">
    <property type="entry name" value="OMPR_PHOB"/>
    <property type="match status" value="1"/>
</dbReference>
<evidence type="ECO:0000256" key="7">
    <source>
        <dbReference type="PROSITE-ProRule" id="PRU01091"/>
    </source>
</evidence>
<keyword evidence="3" id="KW-0805">Transcription regulation</keyword>
<feature type="domain" description="Response regulatory" evidence="8">
    <location>
        <begin position="2"/>
        <end position="116"/>
    </location>
</feature>
<evidence type="ECO:0000313" key="11">
    <source>
        <dbReference type="Proteomes" id="UP000294200"/>
    </source>
</evidence>
<protein>
    <submittedName>
        <fullName evidence="10">DNA-binding response regulator</fullName>
    </submittedName>
</protein>
<dbReference type="Pfam" id="PF00486">
    <property type="entry name" value="Trans_reg_C"/>
    <property type="match status" value="1"/>
</dbReference>
<dbReference type="Gene3D" id="6.10.250.690">
    <property type="match status" value="1"/>
</dbReference>
<keyword evidence="2" id="KW-0902">Two-component regulatory system</keyword>
<evidence type="ECO:0000256" key="3">
    <source>
        <dbReference type="ARBA" id="ARBA00023015"/>
    </source>
</evidence>
<dbReference type="FunFam" id="3.40.50.2300:FF:000002">
    <property type="entry name" value="DNA-binding response regulator PhoP"/>
    <property type="match status" value="1"/>
</dbReference>
<dbReference type="PANTHER" id="PTHR48111:SF67">
    <property type="entry name" value="TRANSCRIPTIONAL REGULATORY PROTEIN TCTD"/>
    <property type="match status" value="1"/>
</dbReference>
<dbReference type="Gene3D" id="1.10.10.10">
    <property type="entry name" value="Winged helix-like DNA-binding domain superfamily/Winged helix DNA-binding domain"/>
    <property type="match status" value="1"/>
</dbReference>
<evidence type="ECO:0000313" key="10">
    <source>
        <dbReference type="EMBL" id="TCG03789.1"/>
    </source>
</evidence>
<proteinExistence type="predicted"/>
<dbReference type="Gene3D" id="3.40.50.2300">
    <property type="match status" value="1"/>
</dbReference>
<dbReference type="InterPro" id="IPR011006">
    <property type="entry name" value="CheY-like_superfamily"/>
</dbReference>
<dbReference type="GO" id="GO:0032993">
    <property type="term" value="C:protein-DNA complex"/>
    <property type="evidence" value="ECO:0007669"/>
    <property type="project" value="TreeGrafter"/>
</dbReference>
<dbReference type="CDD" id="cd17624">
    <property type="entry name" value="REC_OmpR_PmrA-like"/>
    <property type="match status" value="1"/>
</dbReference>
<keyword evidence="1 6" id="KW-0597">Phosphoprotein</keyword>
<dbReference type="CDD" id="cd00383">
    <property type="entry name" value="trans_reg_C"/>
    <property type="match status" value="1"/>
</dbReference>
<evidence type="ECO:0000256" key="1">
    <source>
        <dbReference type="ARBA" id="ARBA00022553"/>
    </source>
</evidence>
<dbReference type="InterPro" id="IPR039420">
    <property type="entry name" value="WalR-like"/>
</dbReference>
<dbReference type="SMART" id="SM00448">
    <property type="entry name" value="REC"/>
    <property type="match status" value="1"/>
</dbReference>
<keyword evidence="11" id="KW-1185">Reference proteome</keyword>
<organism evidence="10 11">
    <name type="scientific">Paraburkholderia steynii</name>
    <dbReference type="NCBI Taxonomy" id="1245441"/>
    <lineage>
        <taxon>Bacteria</taxon>
        <taxon>Pseudomonadati</taxon>
        <taxon>Pseudomonadota</taxon>
        <taxon>Betaproteobacteria</taxon>
        <taxon>Burkholderiales</taxon>
        <taxon>Burkholderiaceae</taxon>
        <taxon>Paraburkholderia</taxon>
    </lineage>
</organism>
<dbReference type="GO" id="GO:0005829">
    <property type="term" value="C:cytosol"/>
    <property type="evidence" value="ECO:0007669"/>
    <property type="project" value="TreeGrafter"/>
</dbReference>
<dbReference type="EMBL" id="MWML01000338">
    <property type="protein sequence ID" value="TCG03789.1"/>
    <property type="molecule type" value="Genomic_DNA"/>
</dbReference>
<comment type="caution">
    <text evidence="10">The sequence shown here is derived from an EMBL/GenBank/DDBJ whole genome shotgun (WGS) entry which is preliminary data.</text>
</comment>
<evidence type="ECO:0000259" key="8">
    <source>
        <dbReference type="PROSITE" id="PS50110"/>
    </source>
</evidence>
<dbReference type="PROSITE" id="PS50110">
    <property type="entry name" value="RESPONSE_REGULATORY"/>
    <property type="match status" value="1"/>
</dbReference>
<dbReference type="SUPFAM" id="SSF46894">
    <property type="entry name" value="C-terminal effector domain of the bipartite response regulators"/>
    <property type="match status" value="1"/>
</dbReference>
<name>A0A4R0XAN5_9BURK</name>
<keyword evidence="5" id="KW-0804">Transcription</keyword>
<evidence type="ECO:0000256" key="5">
    <source>
        <dbReference type="ARBA" id="ARBA00023163"/>
    </source>
</evidence>
<feature type="modified residue" description="4-aspartylphosphate" evidence="6">
    <location>
        <position position="51"/>
    </location>
</feature>
<evidence type="ECO:0000256" key="6">
    <source>
        <dbReference type="PROSITE-ProRule" id="PRU00169"/>
    </source>
</evidence>
<dbReference type="InterPro" id="IPR016032">
    <property type="entry name" value="Sig_transdc_resp-reg_C-effctor"/>
</dbReference>
<evidence type="ECO:0000256" key="2">
    <source>
        <dbReference type="ARBA" id="ARBA00023012"/>
    </source>
</evidence>
<dbReference type="PANTHER" id="PTHR48111">
    <property type="entry name" value="REGULATOR OF RPOS"/>
    <property type="match status" value="1"/>
</dbReference>
<evidence type="ECO:0000256" key="4">
    <source>
        <dbReference type="ARBA" id="ARBA00023125"/>
    </source>
</evidence>
<dbReference type="GO" id="GO:0000156">
    <property type="term" value="F:phosphorelay response regulator activity"/>
    <property type="evidence" value="ECO:0007669"/>
    <property type="project" value="TreeGrafter"/>
</dbReference>
<keyword evidence="4 7" id="KW-0238">DNA-binding</keyword>
<gene>
    <name evidence="10" type="ORF">BZM27_45765</name>
</gene>
<dbReference type="GO" id="GO:0006355">
    <property type="term" value="P:regulation of DNA-templated transcription"/>
    <property type="evidence" value="ECO:0007669"/>
    <property type="project" value="InterPro"/>
</dbReference>
<dbReference type="Proteomes" id="UP000294200">
    <property type="component" value="Unassembled WGS sequence"/>
</dbReference>
<evidence type="ECO:0000259" key="9">
    <source>
        <dbReference type="PROSITE" id="PS51755"/>
    </source>
</evidence>
<sequence length="219" mass="24146">MRILLAEDDDLMGSGLEVALRNAGFTVDWARDGLHAQVSLATTHYALLILDLGLPTVSGLDLLKSLRHRDDAIPVLVLTAKGTSADKVLGLDAGADDYLGKPFDLAEFVSRCRALIRRSQGRGSDLIRWRSLIVDPVERTVSREGMPVPVTAREWAVLIHLFSHQGQPQPRVRIAESIYGWQDEIESNAIEVHVSSLRKKLGGEVIRTVRGFGYVVDKS</sequence>
<dbReference type="GO" id="GO:0000976">
    <property type="term" value="F:transcription cis-regulatory region binding"/>
    <property type="evidence" value="ECO:0007669"/>
    <property type="project" value="TreeGrafter"/>
</dbReference>
<accession>A0A4R0XAN5</accession>
<dbReference type="SMART" id="SM00862">
    <property type="entry name" value="Trans_reg_C"/>
    <property type="match status" value="1"/>
</dbReference>
<dbReference type="InterPro" id="IPR001789">
    <property type="entry name" value="Sig_transdc_resp-reg_receiver"/>
</dbReference>
<dbReference type="InterPro" id="IPR036388">
    <property type="entry name" value="WH-like_DNA-bd_sf"/>
</dbReference>
<dbReference type="SUPFAM" id="SSF52172">
    <property type="entry name" value="CheY-like"/>
    <property type="match status" value="1"/>
</dbReference>
<dbReference type="Pfam" id="PF00072">
    <property type="entry name" value="Response_reg"/>
    <property type="match status" value="1"/>
</dbReference>